<keyword evidence="2" id="KW-1185">Reference proteome</keyword>
<organism evidence="1 2">
    <name type="scientific">Sphagnum troendelagicum</name>
    <dbReference type="NCBI Taxonomy" id="128251"/>
    <lineage>
        <taxon>Eukaryota</taxon>
        <taxon>Viridiplantae</taxon>
        <taxon>Streptophyta</taxon>
        <taxon>Embryophyta</taxon>
        <taxon>Bryophyta</taxon>
        <taxon>Sphagnophytina</taxon>
        <taxon>Sphagnopsida</taxon>
        <taxon>Sphagnales</taxon>
        <taxon>Sphagnaceae</taxon>
        <taxon>Sphagnum</taxon>
    </lineage>
</organism>
<dbReference type="Proteomes" id="UP001497512">
    <property type="component" value="Chromosome 3"/>
</dbReference>
<reference evidence="1" key="1">
    <citation type="submission" date="2024-02" db="EMBL/GenBank/DDBJ databases">
        <authorList>
            <consortium name="ELIXIR-Norway"/>
            <consortium name="Elixir Norway"/>
        </authorList>
    </citation>
    <scope>NUCLEOTIDE SEQUENCE</scope>
</reference>
<evidence type="ECO:0000313" key="2">
    <source>
        <dbReference type="Proteomes" id="UP001497512"/>
    </source>
</evidence>
<protein>
    <submittedName>
        <fullName evidence="1">Uncharacterized protein</fullName>
    </submittedName>
</protein>
<proteinExistence type="predicted"/>
<sequence>MRAAGVATGSGSSVCGVPPLLPSDLLPCRSLPSFHRLQSIKVSPPCKSKKSQQQQCQWHPSATIATASLRVLLRPVPHILYPLTVF</sequence>
<dbReference type="EMBL" id="OZ019895">
    <property type="protein sequence ID" value="CAK9219910.1"/>
    <property type="molecule type" value="Genomic_DNA"/>
</dbReference>
<accession>A0ABP0UES0</accession>
<name>A0ABP0UES0_9BRYO</name>
<gene>
    <name evidence="1" type="ORF">CSSPTR1EN2_LOCUS14979</name>
</gene>
<evidence type="ECO:0000313" key="1">
    <source>
        <dbReference type="EMBL" id="CAK9219910.1"/>
    </source>
</evidence>